<dbReference type="GO" id="GO:0016787">
    <property type="term" value="F:hydrolase activity"/>
    <property type="evidence" value="ECO:0007669"/>
    <property type="project" value="UniProtKB-KW"/>
</dbReference>
<feature type="domain" description="Metallo-beta-lactamase" evidence="1">
    <location>
        <begin position="18"/>
        <end position="210"/>
    </location>
</feature>
<dbReference type="RefSeq" id="WP_398282269.1">
    <property type="nucleotide sequence ID" value="NZ_JBITLV010000005.1"/>
</dbReference>
<dbReference type="PANTHER" id="PTHR42951">
    <property type="entry name" value="METALLO-BETA-LACTAMASE DOMAIN-CONTAINING"/>
    <property type="match status" value="1"/>
</dbReference>
<dbReference type="InterPro" id="IPR001279">
    <property type="entry name" value="Metallo-B-lactamas"/>
</dbReference>
<dbReference type="PANTHER" id="PTHR42951:SF22">
    <property type="entry name" value="METALLO BETA-LACTAMASE SUPERFAMILY LIPOPROTEIN"/>
    <property type="match status" value="1"/>
</dbReference>
<reference evidence="2 3" key="1">
    <citation type="submission" date="2024-10" db="EMBL/GenBank/DDBJ databases">
        <title>The Natural Products Discovery Center: Release of the First 8490 Sequenced Strains for Exploring Actinobacteria Biosynthetic Diversity.</title>
        <authorList>
            <person name="Kalkreuter E."/>
            <person name="Kautsar S.A."/>
            <person name="Yang D."/>
            <person name="Bader C.D."/>
            <person name="Teijaro C.N."/>
            <person name="Fluegel L."/>
            <person name="Davis C.M."/>
            <person name="Simpson J.R."/>
            <person name="Lauterbach L."/>
            <person name="Steele A.D."/>
            <person name="Gui C."/>
            <person name="Meng S."/>
            <person name="Li G."/>
            <person name="Viehrig K."/>
            <person name="Ye F."/>
            <person name="Su P."/>
            <person name="Kiefer A.F."/>
            <person name="Nichols A."/>
            <person name="Cepeda A.J."/>
            <person name="Yan W."/>
            <person name="Fan B."/>
            <person name="Jiang Y."/>
            <person name="Adhikari A."/>
            <person name="Zheng C.-J."/>
            <person name="Schuster L."/>
            <person name="Cowan T.M."/>
            <person name="Smanski M.J."/>
            <person name="Chevrette M.G."/>
            <person name="De Carvalho L.P.S."/>
            <person name="Shen B."/>
        </authorList>
    </citation>
    <scope>NUCLEOTIDE SEQUENCE [LARGE SCALE GENOMIC DNA]</scope>
    <source>
        <strain evidence="2 3">NPDC049639</strain>
    </source>
</reference>
<keyword evidence="3" id="KW-1185">Reference proteome</keyword>
<dbReference type="SUPFAM" id="SSF56281">
    <property type="entry name" value="Metallo-hydrolase/oxidoreductase"/>
    <property type="match status" value="1"/>
</dbReference>
<evidence type="ECO:0000313" key="3">
    <source>
        <dbReference type="Proteomes" id="UP001612915"/>
    </source>
</evidence>
<proteinExistence type="predicted"/>
<dbReference type="Proteomes" id="UP001612915">
    <property type="component" value="Unassembled WGS sequence"/>
</dbReference>
<gene>
    <name evidence="2" type="ORF">ACIB24_15660</name>
</gene>
<dbReference type="Pfam" id="PF00753">
    <property type="entry name" value="Lactamase_B"/>
    <property type="match status" value="1"/>
</dbReference>
<accession>A0ABW8AQ56</accession>
<sequence length="268" mass="27908">MLKQVADGVSVHVSEFMLSNAVVVQGRDGVLLIDAGVTGDELAHLADDLAGAGHVVAAGFSTHPHWDHLLWHERLGTAPRYGTAHCAATVRAKLPDAAARARVTGMLPPELVGRVPLDDLLGAVTGLPADATRIPWDGPEVRIIEHQAHAAGHAALLIPDAGALVVGDLLSDVLVPMLDAAATDPVGDYLTGLAALDAVADDVDVFVPGHGTVGDAAELRVRLDRDRAYVDALRGGGPFDDPRIDARARAGWEWVAGLHAGQLSRLSG</sequence>
<dbReference type="SMART" id="SM00849">
    <property type="entry name" value="Lactamase_B"/>
    <property type="match status" value="1"/>
</dbReference>
<comment type="caution">
    <text evidence="2">The sequence shown here is derived from an EMBL/GenBank/DDBJ whole genome shotgun (WGS) entry which is preliminary data.</text>
</comment>
<organism evidence="2 3">
    <name type="scientific">Spongisporangium articulatum</name>
    <dbReference type="NCBI Taxonomy" id="3362603"/>
    <lineage>
        <taxon>Bacteria</taxon>
        <taxon>Bacillati</taxon>
        <taxon>Actinomycetota</taxon>
        <taxon>Actinomycetes</taxon>
        <taxon>Kineosporiales</taxon>
        <taxon>Kineosporiaceae</taxon>
        <taxon>Spongisporangium</taxon>
    </lineage>
</organism>
<dbReference type="EMBL" id="JBITLV010000005">
    <property type="protein sequence ID" value="MFI7588506.1"/>
    <property type="molecule type" value="Genomic_DNA"/>
</dbReference>
<name>A0ABW8AQ56_9ACTN</name>
<dbReference type="Gene3D" id="3.60.15.10">
    <property type="entry name" value="Ribonuclease Z/Hydroxyacylglutathione hydrolase-like"/>
    <property type="match status" value="1"/>
</dbReference>
<evidence type="ECO:0000259" key="1">
    <source>
        <dbReference type="SMART" id="SM00849"/>
    </source>
</evidence>
<protein>
    <submittedName>
        <fullName evidence="2">MBL fold metallo-hydrolase</fullName>
        <ecNumber evidence="2">3.-.-.-</ecNumber>
    </submittedName>
</protein>
<evidence type="ECO:0000313" key="2">
    <source>
        <dbReference type="EMBL" id="MFI7588506.1"/>
    </source>
</evidence>
<dbReference type="InterPro" id="IPR050855">
    <property type="entry name" value="NDM-1-like"/>
</dbReference>
<keyword evidence="2" id="KW-0378">Hydrolase</keyword>
<dbReference type="EC" id="3.-.-.-" evidence="2"/>
<dbReference type="InterPro" id="IPR036866">
    <property type="entry name" value="RibonucZ/Hydroxyglut_hydro"/>
</dbReference>